<feature type="domain" description="Beta-lactamase-related" evidence="2">
    <location>
        <begin position="5"/>
        <end position="322"/>
    </location>
</feature>
<dbReference type="InterPro" id="IPR050789">
    <property type="entry name" value="Diverse_Enzym_Activities"/>
</dbReference>
<dbReference type="EMBL" id="BFFP01000027">
    <property type="protein sequence ID" value="GBG95157.1"/>
    <property type="molecule type" value="Genomic_DNA"/>
</dbReference>
<dbReference type="Pfam" id="PF00144">
    <property type="entry name" value="Beta-lactamase"/>
    <property type="match status" value="1"/>
</dbReference>
<dbReference type="Proteomes" id="UP000286848">
    <property type="component" value="Unassembled WGS sequence"/>
</dbReference>
<evidence type="ECO:0000313" key="4">
    <source>
        <dbReference type="Proteomes" id="UP000286848"/>
    </source>
</evidence>
<organism evidence="3 4">
    <name type="scientific">Ligilactobacillus salitolerans</name>
    <dbReference type="NCBI Taxonomy" id="1808352"/>
    <lineage>
        <taxon>Bacteria</taxon>
        <taxon>Bacillati</taxon>
        <taxon>Bacillota</taxon>
        <taxon>Bacilli</taxon>
        <taxon>Lactobacillales</taxon>
        <taxon>Lactobacillaceae</taxon>
        <taxon>Ligilactobacillus</taxon>
    </lineage>
</organism>
<dbReference type="InterPro" id="IPR012338">
    <property type="entry name" value="Beta-lactam/transpept-like"/>
</dbReference>
<evidence type="ECO:0000259" key="2">
    <source>
        <dbReference type="Pfam" id="PF00144"/>
    </source>
</evidence>
<proteinExistence type="predicted"/>
<dbReference type="SUPFAM" id="SSF56601">
    <property type="entry name" value="beta-lactamase/transpeptidase-like"/>
    <property type="match status" value="1"/>
</dbReference>
<reference evidence="3 4" key="1">
    <citation type="journal article" date="2019" name="Int. J. Syst. Evol. Microbiol.">
        <title>Lactobacillus salitolerans sp. nov., a novel lactic acid bacterium isolated from spent mushroom substrates.</title>
        <authorList>
            <person name="Tohno M."/>
            <person name="Tanizawa Y."/>
            <person name="Kojima Y."/>
            <person name="Sakamoto M."/>
            <person name="Nakamura Y."/>
            <person name="Ohkuma M."/>
            <person name="Kobayashi H."/>
        </authorList>
    </citation>
    <scope>NUCLEOTIDE SEQUENCE [LARGE SCALE GENOMIC DNA]</scope>
    <source>
        <strain evidence="3 4">YK43</strain>
    </source>
</reference>
<keyword evidence="1 3" id="KW-0378">Hydrolase</keyword>
<dbReference type="PANTHER" id="PTHR43283">
    <property type="entry name" value="BETA-LACTAMASE-RELATED"/>
    <property type="match status" value="1"/>
</dbReference>
<dbReference type="PANTHER" id="PTHR43283:SF11">
    <property type="entry name" value="BETA-LACTAMASE-RELATED DOMAIN-CONTAINING PROTEIN"/>
    <property type="match status" value="1"/>
</dbReference>
<name>A0A401IUJ7_9LACO</name>
<gene>
    <name evidence="3" type="primary">ampC</name>
    <name evidence="3" type="ORF">LFYK43_16160</name>
</gene>
<dbReference type="AlphaFoldDB" id="A0A401IUJ7"/>
<evidence type="ECO:0000313" key="3">
    <source>
        <dbReference type="EMBL" id="GBG95157.1"/>
    </source>
</evidence>
<protein>
    <submittedName>
        <fullName evidence="3">Serine hydrolase</fullName>
    </submittedName>
</protein>
<dbReference type="InterPro" id="IPR001466">
    <property type="entry name" value="Beta-lactam-related"/>
</dbReference>
<comment type="caution">
    <text evidence="3">The sequence shown here is derived from an EMBL/GenBank/DDBJ whole genome shotgun (WGS) entry which is preliminary data.</text>
</comment>
<accession>A0A401IUJ7</accession>
<sequence length="333" mass="37035">MHELIQIMQKAQEDHAIYGVSLAVAAKGKVQTFYDGVQGSGSDSIPLKPGMLYDLASLTKVVGTATRIFQLLAEKKLALNDQAGQFLTGLKYPRITIEQLLLHDSGLPADLPNASALDKTSLIQAVKNASLKSQPSTRMVYSDLGFILLGWIIQQIDGSLSQSLETNIFKPLEMQDTGFNPTQYPKRLYVPTEYQPERGGIIRGQVHDEKANILGGVSGHAGLFSTLDDLVHFVQMLLNNGSYQGSEVLSPSIFELLKKHCLYGRTLGWKLWGQPDDPDFKVWHTGFTGTSIALNLTKKTAFVCLTNRVYPSRANTRWLSWRLQAIKQFYRAF</sequence>
<keyword evidence="4" id="KW-1185">Reference proteome</keyword>
<dbReference type="GO" id="GO:0016787">
    <property type="term" value="F:hydrolase activity"/>
    <property type="evidence" value="ECO:0007669"/>
    <property type="project" value="UniProtKB-KW"/>
</dbReference>
<dbReference type="Gene3D" id="3.40.710.10">
    <property type="entry name" value="DD-peptidase/beta-lactamase superfamily"/>
    <property type="match status" value="1"/>
</dbReference>
<evidence type="ECO:0000256" key="1">
    <source>
        <dbReference type="ARBA" id="ARBA00022801"/>
    </source>
</evidence>